<evidence type="ECO:0000256" key="7">
    <source>
        <dbReference type="ARBA" id="ARBA00044036"/>
    </source>
</evidence>
<dbReference type="AlphaFoldDB" id="A0A348G5Y7"/>
<dbReference type="CDD" id="cd00190">
    <property type="entry name" value="Tryp_SPc"/>
    <property type="match status" value="1"/>
</dbReference>
<dbReference type="GO" id="GO:0005576">
    <property type="term" value="C:extracellular region"/>
    <property type="evidence" value="ECO:0007669"/>
    <property type="project" value="UniProtKB-SubCell"/>
</dbReference>
<dbReference type="GO" id="GO:0016485">
    <property type="term" value="P:protein processing"/>
    <property type="evidence" value="ECO:0007669"/>
    <property type="project" value="UniProtKB-ARBA"/>
</dbReference>
<evidence type="ECO:0000259" key="9">
    <source>
        <dbReference type="PROSITE" id="PS50240"/>
    </source>
</evidence>
<comment type="subcellular location">
    <subcellularLocation>
        <location evidence="1">Secreted</location>
        <location evidence="1">Extracellular space</location>
    </subcellularLocation>
</comment>
<reference evidence="10" key="1">
    <citation type="journal article" date="2017" name="Toxins">
        <title>Combined Venom Gland Transcriptomic and Venom Peptidomic Analysis of the Predatory Ant Odontomachus monticola.</title>
        <authorList>
            <person name="Kazuma K."/>
            <person name="Masuko K."/>
            <person name="Konno K."/>
            <person name="Inagaki H."/>
        </authorList>
    </citation>
    <scope>NUCLEOTIDE SEQUENCE</scope>
    <source>
        <tissue evidence="10">Venom gland and sac</tissue>
    </source>
</reference>
<keyword evidence="4 8" id="KW-0378">Hydrolase</keyword>
<evidence type="ECO:0000256" key="6">
    <source>
        <dbReference type="ARBA" id="ARBA00023157"/>
    </source>
</evidence>
<evidence type="ECO:0000256" key="2">
    <source>
        <dbReference type="ARBA" id="ARBA00022525"/>
    </source>
</evidence>
<dbReference type="PRINTS" id="PR00722">
    <property type="entry name" value="CHYMOTRYPSIN"/>
</dbReference>
<dbReference type="PANTHER" id="PTHR24252">
    <property type="entry name" value="ACROSIN-RELATED"/>
    <property type="match status" value="1"/>
</dbReference>
<dbReference type="SMART" id="SM00020">
    <property type="entry name" value="Tryp_SPc"/>
    <property type="match status" value="1"/>
</dbReference>
<keyword evidence="6" id="KW-1015">Disulfide bond</keyword>
<dbReference type="EC" id="3.4.21.1" evidence="7"/>
<evidence type="ECO:0000256" key="3">
    <source>
        <dbReference type="ARBA" id="ARBA00022670"/>
    </source>
</evidence>
<evidence type="ECO:0000256" key="5">
    <source>
        <dbReference type="ARBA" id="ARBA00022825"/>
    </source>
</evidence>
<dbReference type="PROSITE" id="PS00134">
    <property type="entry name" value="TRYPSIN_HIS"/>
    <property type="match status" value="1"/>
</dbReference>
<dbReference type="InterPro" id="IPR001254">
    <property type="entry name" value="Trypsin_dom"/>
</dbReference>
<keyword evidence="3 8" id="KW-0645">Protease</keyword>
<dbReference type="Pfam" id="PF00089">
    <property type="entry name" value="Trypsin"/>
    <property type="match status" value="1"/>
</dbReference>
<proteinExistence type="evidence at transcript level"/>
<evidence type="ECO:0000256" key="1">
    <source>
        <dbReference type="ARBA" id="ARBA00004239"/>
    </source>
</evidence>
<feature type="domain" description="Peptidase S1" evidence="9">
    <location>
        <begin position="221"/>
        <end position="464"/>
    </location>
</feature>
<sequence length="468" mass="51044">MRPELTKQTYVCYSTEIPCNHGSTKKTKNTTRLSAGIAYNPFLQPPVTPTLPSVEGNPFLPQFYGNKSESQSGVVPNIFLPAKNQSSYITIFSNGNPFLNFGSGSRNDTIPSNASGPFPPAHFAPVTQAPYRPPPYYRPASRRPEPSTFQRPFFEEIRPPTTPSLLDLTSINFGSTKTRSELKCEEYMREIAGTTNVAPLVGTSSDVIEVENDCGTVNHLVVGGTETAINEFPHMVALGRRTSSGEFTLMCGGTLISHTWVLSAAHCTYGPNGSPSHARLGFHSLTDQQSGITVAIKTMIRHPKFAAPAMYSDIALIELKSAVIFGELIRPACLYQRFDNVPRAAWVTGWGATEFIGDQSDKLRKAQLNFIDNLTCTVQHNSSREVPHGVVPSMICAGDPFGGWTKDSCQGDSGGPLQIKHPNNQCLFQVVGITSFGQGCAIINSPGVYTRVSHYLPWIENVVWPQGQ</sequence>
<name>A0A348G5Y7_ODOMO</name>
<keyword evidence="5 8" id="KW-0720">Serine protease</keyword>
<dbReference type="PANTHER" id="PTHR24252:SF7">
    <property type="entry name" value="HYALIN"/>
    <property type="match status" value="1"/>
</dbReference>
<dbReference type="Gene3D" id="2.40.10.10">
    <property type="entry name" value="Trypsin-like serine proteases"/>
    <property type="match status" value="2"/>
</dbReference>
<accession>A0A348G5Y7</accession>
<evidence type="ECO:0000256" key="8">
    <source>
        <dbReference type="RuleBase" id="RU363034"/>
    </source>
</evidence>
<dbReference type="InterPro" id="IPR009003">
    <property type="entry name" value="Peptidase_S1_PA"/>
</dbReference>
<dbReference type="InterPro" id="IPR033116">
    <property type="entry name" value="TRYPSIN_SER"/>
</dbReference>
<dbReference type="InterPro" id="IPR018114">
    <property type="entry name" value="TRYPSIN_HIS"/>
</dbReference>
<dbReference type="InterPro" id="IPR043504">
    <property type="entry name" value="Peptidase_S1_PA_chymotrypsin"/>
</dbReference>
<dbReference type="FunFam" id="2.40.10.10:FF:000047">
    <property type="entry name" value="Trypsin eta"/>
    <property type="match status" value="1"/>
</dbReference>
<gene>
    <name evidence="10" type="primary">VSP4_OM</name>
</gene>
<dbReference type="GO" id="GO:0004252">
    <property type="term" value="F:serine-type endopeptidase activity"/>
    <property type="evidence" value="ECO:0007669"/>
    <property type="project" value="UniProtKB-EC"/>
</dbReference>
<evidence type="ECO:0000313" key="10">
    <source>
        <dbReference type="EMBL" id="BBF97860.1"/>
    </source>
</evidence>
<evidence type="ECO:0000256" key="4">
    <source>
        <dbReference type="ARBA" id="ARBA00022801"/>
    </source>
</evidence>
<dbReference type="EMBL" id="FX985525">
    <property type="protein sequence ID" value="BBF97860.1"/>
    <property type="molecule type" value="mRNA"/>
</dbReference>
<protein>
    <recommendedName>
        <fullName evidence="7">chymotrypsin</fullName>
        <ecNumber evidence="7">3.4.21.1</ecNumber>
    </recommendedName>
</protein>
<dbReference type="InterPro" id="IPR001314">
    <property type="entry name" value="Peptidase_S1A"/>
</dbReference>
<organism evidence="10">
    <name type="scientific">Odontomachus monticola</name>
    <name type="common">Trap-jaw ant</name>
    <dbReference type="NCBI Taxonomy" id="613454"/>
    <lineage>
        <taxon>Eukaryota</taxon>
        <taxon>Metazoa</taxon>
        <taxon>Ecdysozoa</taxon>
        <taxon>Arthropoda</taxon>
        <taxon>Hexapoda</taxon>
        <taxon>Insecta</taxon>
        <taxon>Pterygota</taxon>
        <taxon>Neoptera</taxon>
        <taxon>Endopterygota</taxon>
        <taxon>Hymenoptera</taxon>
        <taxon>Apocrita</taxon>
        <taxon>Aculeata</taxon>
        <taxon>Formicoidea</taxon>
        <taxon>Formicidae</taxon>
        <taxon>Ponerinae</taxon>
        <taxon>Ponerini</taxon>
        <taxon>Odontomachus</taxon>
    </lineage>
</organism>
<keyword evidence="2" id="KW-0964">Secreted</keyword>
<dbReference type="SUPFAM" id="SSF50494">
    <property type="entry name" value="Trypsin-like serine proteases"/>
    <property type="match status" value="1"/>
</dbReference>
<dbReference type="PROSITE" id="PS00135">
    <property type="entry name" value="TRYPSIN_SER"/>
    <property type="match status" value="1"/>
</dbReference>
<dbReference type="PROSITE" id="PS50240">
    <property type="entry name" value="TRYPSIN_DOM"/>
    <property type="match status" value="1"/>
</dbReference>